<dbReference type="Gene3D" id="1.20.1050.10">
    <property type="match status" value="1"/>
</dbReference>
<evidence type="ECO:0000313" key="2">
    <source>
        <dbReference type="EMBL" id="RDE10416.1"/>
    </source>
</evidence>
<comment type="caution">
    <text evidence="2">The sequence shown here is derived from an EMBL/GenBank/DDBJ whole genome shotgun (WGS) entry which is preliminary data.</text>
</comment>
<dbReference type="Proteomes" id="UP000253759">
    <property type="component" value="Unassembled WGS sequence"/>
</dbReference>
<feature type="domain" description="GST N-terminal" evidence="1">
    <location>
        <begin position="1"/>
        <end position="77"/>
    </location>
</feature>
<reference evidence="3" key="1">
    <citation type="submission" date="2018-07" db="EMBL/GenBank/DDBJ databases">
        <authorList>
            <person name="Liu B.-T."/>
            <person name="Du Z."/>
        </authorList>
    </citation>
    <scope>NUCLEOTIDE SEQUENCE [LARGE SCALE GENOMIC DNA]</scope>
    <source>
        <strain evidence="3">XYN52</strain>
    </source>
</reference>
<accession>A0A369W6U6</accession>
<dbReference type="GO" id="GO:0005829">
    <property type="term" value="C:cytosol"/>
    <property type="evidence" value="ECO:0007669"/>
    <property type="project" value="InterPro"/>
</dbReference>
<dbReference type="InterPro" id="IPR036249">
    <property type="entry name" value="Thioredoxin-like_sf"/>
</dbReference>
<organism evidence="2 3">
    <name type="scientific">Pelagibacterium lacus</name>
    <dbReference type="NCBI Taxonomy" id="2282655"/>
    <lineage>
        <taxon>Bacteria</taxon>
        <taxon>Pseudomonadati</taxon>
        <taxon>Pseudomonadota</taxon>
        <taxon>Alphaproteobacteria</taxon>
        <taxon>Hyphomicrobiales</taxon>
        <taxon>Devosiaceae</taxon>
        <taxon>Pelagibacterium</taxon>
    </lineage>
</organism>
<dbReference type="SUPFAM" id="SSF52833">
    <property type="entry name" value="Thioredoxin-like"/>
    <property type="match status" value="1"/>
</dbReference>
<dbReference type="NCBIfam" id="TIGR02182">
    <property type="entry name" value="GRXB"/>
    <property type="match status" value="1"/>
</dbReference>
<dbReference type="EMBL" id="QQNH01000001">
    <property type="protein sequence ID" value="RDE10416.1"/>
    <property type="molecule type" value="Genomic_DNA"/>
</dbReference>
<dbReference type="OrthoDB" id="5291571at2"/>
<dbReference type="AlphaFoldDB" id="A0A369W6U6"/>
<dbReference type="RefSeq" id="WP_114644139.1">
    <property type="nucleotide sequence ID" value="NZ_QQNH01000001.1"/>
</dbReference>
<dbReference type="Pfam" id="PF04399">
    <property type="entry name" value="Glutaredoxin2_C"/>
    <property type="match status" value="1"/>
</dbReference>
<sequence length="212" mass="23766">MKLYVYDHCPFCAKARMIFGLKSLPVELQFVLEDDVDTPTGLVGKKTTPILEKADHSHMAESMDIVRYVDGLHGTPVVTPVEDNSAIKLWHDAAWRPILKLSIPRLARADLPEFATETARAAFESRQTKNFGAFEDLLAQSPDLIRDIEGRLTELDDVLAGREHVDADDFVLYPSLRMLSIVKGVQYPANVKRYIERMEQATGVGLHFAQAS</sequence>
<evidence type="ECO:0000313" key="3">
    <source>
        <dbReference type="Proteomes" id="UP000253759"/>
    </source>
</evidence>
<dbReference type="InterPro" id="IPR011767">
    <property type="entry name" value="GLR_AS"/>
</dbReference>
<dbReference type="SUPFAM" id="SSF47616">
    <property type="entry name" value="GST C-terminal domain-like"/>
    <property type="match status" value="1"/>
</dbReference>
<dbReference type="PROSITE" id="PS00195">
    <property type="entry name" value="GLUTAREDOXIN_1"/>
    <property type="match status" value="1"/>
</dbReference>
<protein>
    <submittedName>
        <fullName evidence="2">Glutaredoxin 2</fullName>
    </submittedName>
</protein>
<dbReference type="InterPro" id="IPR007494">
    <property type="entry name" value="Glutaredoxin2_C"/>
</dbReference>
<name>A0A369W6U6_9HYPH</name>
<proteinExistence type="predicted"/>
<dbReference type="InterPro" id="IPR036282">
    <property type="entry name" value="Glutathione-S-Trfase_C_sf"/>
</dbReference>
<dbReference type="InterPro" id="IPR011901">
    <property type="entry name" value="Grx2"/>
</dbReference>
<dbReference type="Gene3D" id="3.40.30.10">
    <property type="entry name" value="Glutaredoxin"/>
    <property type="match status" value="1"/>
</dbReference>
<evidence type="ECO:0000259" key="1">
    <source>
        <dbReference type="PROSITE" id="PS50404"/>
    </source>
</evidence>
<dbReference type="PROSITE" id="PS50404">
    <property type="entry name" value="GST_NTER"/>
    <property type="match status" value="1"/>
</dbReference>
<gene>
    <name evidence="2" type="ORF">DVH29_00220</name>
</gene>
<dbReference type="InterPro" id="IPR004045">
    <property type="entry name" value="Glutathione_S-Trfase_N"/>
</dbReference>
<dbReference type="SMR" id="A0A369W6U6"/>
<keyword evidence="3" id="KW-1185">Reference proteome</keyword>
<dbReference type="Pfam" id="PF13417">
    <property type="entry name" value="GST_N_3"/>
    <property type="match status" value="1"/>
</dbReference>
<dbReference type="NCBIfam" id="NF007702">
    <property type="entry name" value="PRK10387.1"/>
    <property type="match status" value="1"/>
</dbReference>